<dbReference type="SUPFAM" id="SSF52266">
    <property type="entry name" value="SGNH hydrolase"/>
    <property type="match status" value="1"/>
</dbReference>
<reference evidence="2 3" key="1">
    <citation type="submission" date="2018-08" db="EMBL/GenBank/DDBJ databases">
        <title>Draft genome sequence of Rhodobacter sphaeroides FY.</title>
        <authorList>
            <person name="Rayyan A."/>
            <person name="Meyer T.E."/>
            <person name="Kyndt J.A."/>
        </authorList>
    </citation>
    <scope>NUCLEOTIDE SEQUENCE [LARGE SCALE GENOMIC DNA]</scope>
    <source>
        <strain evidence="2 3">FY</strain>
    </source>
</reference>
<dbReference type="EMBL" id="QWGP01000044">
    <property type="protein sequence ID" value="RHZ90862.1"/>
    <property type="molecule type" value="Genomic_DNA"/>
</dbReference>
<protein>
    <recommendedName>
        <fullName evidence="4">SGNH/GDSL hydrolase family protein</fullName>
    </recommendedName>
</protein>
<dbReference type="AlphaFoldDB" id="A0AAX1UF69"/>
<feature type="signal peptide" evidence="1">
    <location>
        <begin position="1"/>
        <end position="20"/>
    </location>
</feature>
<dbReference type="RefSeq" id="WP_119001468.1">
    <property type="nucleotide sequence ID" value="NZ_QWGP01000044.1"/>
</dbReference>
<evidence type="ECO:0000313" key="3">
    <source>
        <dbReference type="Proteomes" id="UP000266305"/>
    </source>
</evidence>
<organism evidence="2 3">
    <name type="scientific">Cereibacter sphaeroides</name>
    <name type="common">Rhodobacter sphaeroides</name>
    <dbReference type="NCBI Taxonomy" id="1063"/>
    <lineage>
        <taxon>Bacteria</taxon>
        <taxon>Pseudomonadati</taxon>
        <taxon>Pseudomonadota</taxon>
        <taxon>Alphaproteobacteria</taxon>
        <taxon>Rhodobacterales</taxon>
        <taxon>Paracoccaceae</taxon>
        <taxon>Cereibacter</taxon>
    </lineage>
</organism>
<sequence length="304" mass="34084">MRSYILSAAAGMVLMAGALAAAFTAAAAIWPDRMPPPAISGSIATDEKLKYLRDRGREPVDVLAIGSSITWKHLDGAPFDGRVGNFVNGGTAYLQVHEIRTFTRFYLDLYPRISQVVMLSALPDYGTCAGEGRIMDLEDAASYVRGGVPEAWFYMRYFAPLRYVLQARRRSERLKPYDAFGYWLDRHGTTPSMLPTEVGYDLRYDEIALDPACLEALDGLNRDLTARGVTFTLVMTPVAPRYSDLHPATTRATERIESFARSRGIRLIDFFGDPSFEDADFWDAFHMQWPAARRLSREVADTLL</sequence>
<evidence type="ECO:0000256" key="1">
    <source>
        <dbReference type="SAM" id="SignalP"/>
    </source>
</evidence>
<comment type="caution">
    <text evidence="2">The sequence shown here is derived from an EMBL/GenBank/DDBJ whole genome shotgun (WGS) entry which is preliminary data.</text>
</comment>
<feature type="chain" id="PRO_5043869631" description="SGNH/GDSL hydrolase family protein" evidence="1">
    <location>
        <begin position="21"/>
        <end position="304"/>
    </location>
</feature>
<evidence type="ECO:0008006" key="4">
    <source>
        <dbReference type="Google" id="ProtNLM"/>
    </source>
</evidence>
<proteinExistence type="predicted"/>
<keyword evidence="1" id="KW-0732">Signal</keyword>
<name>A0AAX1UF69_CERSP</name>
<evidence type="ECO:0000313" key="2">
    <source>
        <dbReference type="EMBL" id="RHZ90862.1"/>
    </source>
</evidence>
<dbReference type="Proteomes" id="UP000266305">
    <property type="component" value="Unassembled WGS sequence"/>
</dbReference>
<gene>
    <name evidence="2" type="ORF">D1114_21915</name>
</gene>
<accession>A0AAX1UF69</accession>